<protein>
    <submittedName>
        <fullName evidence="1">Uncharacterized protein</fullName>
    </submittedName>
</protein>
<evidence type="ECO:0000313" key="1">
    <source>
        <dbReference type="EMBL" id="KAI4330014.1"/>
    </source>
</evidence>
<gene>
    <name evidence="1" type="ORF">MLD38_028328</name>
</gene>
<dbReference type="EMBL" id="CM042887">
    <property type="protein sequence ID" value="KAI4330014.1"/>
    <property type="molecule type" value="Genomic_DNA"/>
</dbReference>
<accession>A0ACB9N0Q8</accession>
<name>A0ACB9N0Q8_9MYRT</name>
<proteinExistence type="predicted"/>
<dbReference type="Proteomes" id="UP001057402">
    <property type="component" value="Chromosome 8"/>
</dbReference>
<comment type="caution">
    <text evidence="1">The sequence shown here is derived from an EMBL/GenBank/DDBJ whole genome shotgun (WGS) entry which is preliminary data.</text>
</comment>
<reference evidence="2" key="1">
    <citation type="journal article" date="2023" name="Front. Plant Sci.">
        <title>Chromosomal-level genome assembly of Melastoma candidum provides insights into trichome evolution.</title>
        <authorList>
            <person name="Zhong Y."/>
            <person name="Wu W."/>
            <person name="Sun C."/>
            <person name="Zou P."/>
            <person name="Liu Y."/>
            <person name="Dai S."/>
            <person name="Zhou R."/>
        </authorList>
    </citation>
    <scope>NUCLEOTIDE SEQUENCE [LARGE SCALE GENOMIC DNA]</scope>
</reference>
<evidence type="ECO:0000313" key="2">
    <source>
        <dbReference type="Proteomes" id="UP001057402"/>
    </source>
</evidence>
<sequence>MLDLGLSLNNDDEAPHLGSSSNSNSDARYHGDAGIDDRGGVTDADHDHRYHRSHDHYHSPRVFSCNYCQRKFYSSQALGGHQNAHKRERTLAKRHQIVGGGMGLNRCSSLASLPLYGCSSSVNRKSLGIQVHSMIHKPAPIYPSSPLCGFGYGYHGDTAKSSMYGRDGWHRSPLPQHPNFERLGGQACSSSFHSGNQNSIPTVGSIPPCPNKGILGKFSPAIGGGISWSSMGSQMKGKKEVLQNIDLSLKL</sequence>
<keyword evidence="2" id="KW-1185">Reference proteome</keyword>
<organism evidence="1 2">
    <name type="scientific">Melastoma candidum</name>
    <dbReference type="NCBI Taxonomy" id="119954"/>
    <lineage>
        <taxon>Eukaryota</taxon>
        <taxon>Viridiplantae</taxon>
        <taxon>Streptophyta</taxon>
        <taxon>Embryophyta</taxon>
        <taxon>Tracheophyta</taxon>
        <taxon>Spermatophyta</taxon>
        <taxon>Magnoliopsida</taxon>
        <taxon>eudicotyledons</taxon>
        <taxon>Gunneridae</taxon>
        <taxon>Pentapetalae</taxon>
        <taxon>rosids</taxon>
        <taxon>malvids</taxon>
        <taxon>Myrtales</taxon>
        <taxon>Melastomataceae</taxon>
        <taxon>Melastomatoideae</taxon>
        <taxon>Melastomateae</taxon>
        <taxon>Melastoma</taxon>
    </lineage>
</organism>